<name>A0AAN9TA41_PSOTE</name>
<comment type="caution">
    <text evidence="1">The sequence shown here is derived from an EMBL/GenBank/DDBJ whole genome shotgun (WGS) entry which is preliminary data.</text>
</comment>
<protein>
    <submittedName>
        <fullName evidence="1">Uncharacterized protein</fullName>
    </submittedName>
</protein>
<organism evidence="1 2">
    <name type="scientific">Psophocarpus tetragonolobus</name>
    <name type="common">Winged bean</name>
    <name type="synonym">Dolichos tetragonolobus</name>
    <dbReference type="NCBI Taxonomy" id="3891"/>
    <lineage>
        <taxon>Eukaryota</taxon>
        <taxon>Viridiplantae</taxon>
        <taxon>Streptophyta</taxon>
        <taxon>Embryophyta</taxon>
        <taxon>Tracheophyta</taxon>
        <taxon>Spermatophyta</taxon>
        <taxon>Magnoliopsida</taxon>
        <taxon>eudicotyledons</taxon>
        <taxon>Gunneridae</taxon>
        <taxon>Pentapetalae</taxon>
        <taxon>rosids</taxon>
        <taxon>fabids</taxon>
        <taxon>Fabales</taxon>
        <taxon>Fabaceae</taxon>
        <taxon>Papilionoideae</taxon>
        <taxon>50 kb inversion clade</taxon>
        <taxon>NPAAA clade</taxon>
        <taxon>indigoferoid/millettioid clade</taxon>
        <taxon>Phaseoleae</taxon>
        <taxon>Psophocarpus</taxon>
    </lineage>
</organism>
<accession>A0AAN9TA41</accession>
<dbReference type="Proteomes" id="UP001386955">
    <property type="component" value="Unassembled WGS sequence"/>
</dbReference>
<dbReference type="AlphaFoldDB" id="A0AAN9TA41"/>
<sequence length="72" mass="8062">MVGHELRNLDVPMIPLRNEELLQLSPPQKDTLVANTERKHLMRRALGGESAILHPLDSPALGAHNMAIRHQL</sequence>
<proteinExistence type="predicted"/>
<gene>
    <name evidence="1" type="ORF">VNO78_02031</name>
</gene>
<evidence type="ECO:0000313" key="2">
    <source>
        <dbReference type="Proteomes" id="UP001386955"/>
    </source>
</evidence>
<keyword evidence="2" id="KW-1185">Reference proteome</keyword>
<evidence type="ECO:0000313" key="1">
    <source>
        <dbReference type="EMBL" id="KAK7410861.1"/>
    </source>
</evidence>
<reference evidence="1 2" key="1">
    <citation type="submission" date="2024-01" db="EMBL/GenBank/DDBJ databases">
        <title>The genomes of 5 underutilized Papilionoideae crops provide insights into root nodulation and disease resistanc.</title>
        <authorList>
            <person name="Jiang F."/>
        </authorList>
    </citation>
    <scope>NUCLEOTIDE SEQUENCE [LARGE SCALE GENOMIC DNA]</scope>
    <source>
        <strain evidence="1">DUOXIRENSHENG_FW03</strain>
        <tissue evidence="1">Leaves</tissue>
    </source>
</reference>
<dbReference type="EMBL" id="JAYMYS010000001">
    <property type="protein sequence ID" value="KAK7410861.1"/>
    <property type="molecule type" value="Genomic_DNA"/>
</dbReference>